<evidence type="ECO:0000313" key="8">
    <source>
        <dbReference type="EMBL" id="QFQ29564.2"/>
    </source>
</evidence>
<dbReference type="InterPro" id="IPR050638">
    <property type="entry name" value="AA-Vitamin_Transporters"/>
</dbReference>
<dbReference type="SUPFAM" id="SSF103481">
    <property type="entry name" value="Multidrug resistance efflux transporter EmrE"/>
    <property type="match status" value="2"/>
</dbReference>
<dbReference type="Pfam" id="PF00892">
    <property type="entry name" value="EamA"/>
    <property type="match status" value="2"/>
</dbReference>
<organism evidence="8 9">
    <name type="scientific">Janibacter melonis</name>
    <dbReference type="NCBI Taxonomy" id="262209"/>
    <lineage>
        <taxon>Bacteria</taxon>
        <taxon>Bacillati</taxon>
        <taxon>Actinomycetota</taxon>
        <taxon>Actinomycetes</taxon>
        <taxon>Micrococcales</taxon>
        <taxon>Intrasporangiaceae</taxon>
        <taxon>Janibacter</taxon>
    </lineage>
</organism>
<feature type="transmembrane region" description="Helical" evidence="6">
    <location>
        <begin position="86"/>
        <end position="108"/>
    </location>
</feature>
<accession>A0A5P8FKQ4</accession>
<feature type="transmembrane region" description="Helical" evidence="6">
    <location>
        <begin position="209"/>
        <end position="229"/>
    </location>
</feature>
<keyword evidence="5 6" id="KW-0472">Membrane</keyword>
<feature type="domain" description="EamA" evidence="7">
    <location>
        <begin position="145"/>
        <end position="276"/>
    </location>
</feature>
<evidence type="ECO:0000313" key="9">
    <source>
        <dbReference type="Proteomes" id="UP000271708"/>
    </source>
</evidence>
<keyword evidence="3 6" id="KW-0812">Transmembrane</keyword>
<dbReference type="GO" id="GO:0016020">
    <property type="term" value="C:membrane"/>
    <property type="evidence" value="ECO:0007669"/>
    <property type="project" value="UniProtKB-SubCell"/>
</dbReference>
<gene>
    <name evidence="8" type="ORF">EEW87_003305</name>
</gene>
<evidence type="ECO:0000256" key="6">
    <source>
        <dbReference type="SAM" id="Phobius"/>
    </source>
</evidence>
<dbReference type="PANTHER" id="PTHR32322">
    <property type="entry name" value="INNER MEMBRANE TRANSPORTER"/>
    <property type="match status" value="1"/>
</dbReference>
<evidence type="ECO:0000259" key="7">
    <source>
        <dbReference type="Pfam" id="PF00892"/>
    </source>
</evidence>
<comment type="subcellular location">
    <subcellularLocation>
        <location evidence="1">Membrane</location>
        <topology evidence="1">Multi-pass membrane protein</topology>
    </subcellularLocation>
</comment>
<evidence type="ECO:0000256" key="4">
    <source>
        <dbReference type="ARBA" id="ARBA00022989"/>
    </source>
</evidence>
<feature type="transmembrane region" description="Helical" evidence="6">
    <location>
        <begin position="115"/>
        <end position="133"/>
    </location>
</feature>
<dbReference type="GeneID" id="59163474"/>
<feature type="transmembrane region" description="Helical" evidence="6">
    <location>
        <begin position="7"/>
        <end position="27"/>
    </location>
</feature>
<sequence length="298" mass="30719">MTPRDTGLAALMALIWGSNFVVIEWGLQDVPPLLFAAMRFVLVLLPAIFLVPRPALSWRVLATVGLTVSLGQFSMLYLALHLGMPSGMAALVLQVQVPLTIVIAAVVLHERVAPAVAIGVGVAVVGLAVVALGRGAAGLLPFAVTLLAGLSWAVGNVVVRAKGVPGGLGLTVWSSLVVPLPLLALSLLVDGPATVVDALSGLGWRPLLSTAWTAVVSTLVGYGIFYSLLHRNPSATVVSWVLAVPPLAILLAWVLQGDQPSATDLVGAGIAMTGLAAAQLLQARARRAPVLPEVVPAR</sequence>
<dbReference type="Proteomes" id="UP000271708">
    <property type="component" value="Chromosome"/>
</dbReference>
<evidence type="ECO:0000256" key="2">
    <source>
        <dbReference type="ARBA" id="ARBA00007362"/>
    </source>
</evidence>
<feature type="transmembrane region" description="Helical" evidence="6">
    <location>
        <begin position="170"/>
        <end position="189"/>
    </location>
</feature>
<evidence type="ECO:0000256" key="3">
    <source>
        <dbReference type="ARBA" id="ARBA00022692"/>
    </source>
</evidence>
<dbReference type="InterPro" id="IPR037185">
    <property type="entry name" value="EmrE-like"/>
</dbReference>
<reference evidence="8 9" key="1">
    <citation type="submission" date="2019-09" db="EMBL/GenBank/DDBJ databases">
        <title>Complete Genome Sequence of Janibacter melonis M714 with both human health impact and industrial applications.</title>
        <authorList>
            <person name="Jin M."/>
            <person name="Zhao Q.R."/>
        </authorList>
    </citation>
    <scope>NUCLEOTIDE SEQUENCE [LARGE SCALE GENOMIC DNA]</scope>
    <source>
        <strain evidence="8 9">M714</strain>
    </source>
</reference>
<dbReference type="InterPro" id="IPR000620">
    <property type="entry name" value="EamA_dom"/>
</dbReference>
<protein>
    <submittedName>
        <fullName evidence="8">EamA family transporter</fullName>
    </submittedName>
</protein>
<feature type="domain" description="EamA" evidence="7">
    <location>
        <begin position="8"/>
        <end position="131"/>
    </location>
</feature>
<dbReference type="EMBL" id="CP044548">
    <property type="protein sequence ID" value="QFQ29564.2"/>
    <property type="molecule type" value="Genomic_DNA"/>
</dbReference>
<feature type="transmembrane region" description="Helical" evidence="6">
    <location>
        <begin position="58"/>
        <end position="80"/>
    </location>
</feature>
<feature type="transmembrane region" description="Helical" evidence="6">
    <location>
        <begin position="33"/>
        <end position="51"/>
    </location>
</feature>
<dbReference type="KEGG" id="jme:EEW87_003305"/>
<feature type="transmembrane region" description="Helical" evidence="6">
    <location>
        <begin position="236"/>
        <end position="255"/>
    </location>
</feature>
<evidence type="ECO:0000256" key="5">
    <source>
        <dbReference type="ARBA" id="ARBA00023136"/>
    </source>
</evidence>
<feature type="transmembrane region" description="Helical" evidence="6">
    <location>
        <begin position="139"/>
        <end position="158"/>
    </location>
</feature>
<dbReference type="PANTHER" id="PTHR32322:SF9">
    <property type="entry name" value="AMINO-ACID METABOLITE EFFLUX PUMP-RELATED"/>
    <property type="match status" value="1"/>
</dbReference>
<dbReference type="AlphaFoldDB" id="A0A5P8FKQ4"/>
<dbReference type="RefSeq" id="WP_123091203.1">
    <property type="nucleotide sequence ID" value="NZ_CP044548.2"/>
</dbReference>
<keyword evidence="4 6" id="KW-1133">Transmembrane helix</keyword>
<evidence type="ECO:0000256" key="1">
    <source>
        <dbReference type="ARBA" id="ARBA00004141"/>
    </source>
</evidence>
<name>A0A5P8FKQ4_9MICO</name>
<proteinExistence type="inferred from homology"/>
<comment type="similarity">
    <text evidence="2">Belongs to the EamA transporter family.</text>
</comment>